<evidence type="ECO:0000256" key="1">
    <source>
        <dbReference type="SAM" id="Phobius"/>
    </source>
</evidence>
<dbReference type="Proteomes" id="UP000239990">
    <property type="component" value="Unassembled WGS sequence"/>
</dbReference>
<feature type="transmembrane region" description="Helical" evidence="1">
    <location>
        <begin position="6"/>
        <end position="29"/>
    </location>
</feature>
<sequence>MNSPQILVALFVLLLAVAIPLATLVVQLFRLMQWMSRGNDPTRGERPHFTGPVLALLFSTLAASDFTNYEPLRIIAQINPVPLAARAYFTVTMLVLAVLSWAYAGGLKDRLLRRLGIGRG</sequence>
<organism evidence="2 3">
    <name type="scientific">Achromobacter spanius</name>
    <dbReference type="NCBI Taxonomy" id="217203"/>
    <lineage>
        <taxon>Bacteria</taxon>
        <taxon>Pseudomonadati</taxon>
        <taxon>Pseudomonadota</taxon>
        <taxon>Betaproteobacteria</taxon>
        <taxon>Burkholderiales</taxon>
        <taxon>Alcaligenaceae</taxon>
        <taxon>Achromobacter</taxon>
    </lineage>
</organism>
<feature type="transmembrane region" description="Helical" evidence="1">
    <location>
        <begin position="87"/>
        <end position="104"/>
    </location>
</feature>
<accession>A0A2S5GYS5</accession>
<dbReference type="RefSeq" id="WP_104142191.1">
    <property type="nucleotide sequence ID" value="NZ_PREU01000001.1"/>
</dbReference>
<gene>
    <name evidence="2" type="ORF">C4E15_02770</name>
</gene>
<dbReference type="AlphaFoldDB" id="A0A2S5GYS5"/>
<keyword evidence="1" id="KW-1133">Transmembrane helix</keyword>
<dbReference type="OrthoDB" id="8667149at2"/>
<proteinExistence type="predicted"/>
<protein>
    <submittedName>
        <fullName evidence="2">Uncharacterized protein</fullName>
    </submittedName>
</protein>
<comment type="caution">
    <text evidence="2">The sequence shown here is derived from an EMBL/GenBank/DDBJ whole genome shotgun (WGS) entry which is preliminary data.</text>
</comment>
<name>A0A2S5GYS5_9BURK</name>
<keyword evidence="1" id="KW-0812">Transmembrane</keyword>
<evidence type="ECO:0000313" key="3">
    <source>
        <dbReference type="Proteomes" id="UP000239990"/>
    </source>
</evidence>
<evidence type="ECO:0000313" key="2">
    <source>
        <dbReference type="EMBL" id="PPA78217.1"/>
    </source>
</evidence>
<reference evidence="2 3" key="1">
    <citation type="submission" date="2018-02" db="EMBL/GenBank/DDBJ databases">
        <title>Draft Genome of Achromobacter spanius stain 6.</title>
        <authorList>
            <person name="Gunasekera T.S."/>
            <person name="Radwan O."/>
            <person name="Ruiz O.N."/>
        </authorList>
    </citation>
    <scope>NUCLEOTIDE SEQUENCE [LARGE SCALE GENOMIC DNA]</scope>
    <source>
        <strain evidence="2 3">6</strain>
    </source>
</reference>
<dbReference type="EMBL" id="PREU01000001">
    <property type="protein sequence ID" value="PPA78217.1"/>
    <property type="molecule type" value="Genomic_DNA"/>
</dbReference>
<keyword evidence="1" id="KW-0472">Membrane</keyword>